<dbReference type="Gene3D" id="3.30.450.20">
    <property type="entry name" value="PAS domain"/>
    <property type="match status" value="4"/>
</dbReference>
<feature type="modified residue" description="4-aspartylphosphate" evidence="15">
    <location>
        <position position="956"/>
    </location>
</feature>
<keyword evidence="10" id="KW-0902">Two-component regulatory system</keyword>
<evidence type="ECO:0000256" key="2">
    <source>
        <dbReference type="ARBA" id="ARBA00006402"/>
    </source>
</evidence>
<evidence type="ECO:0000256" key="12">
    <source>
        <dbReference type="ARBA" id="ARBA00064003"/>
    </source>
</evidence>
<dbReference type="Proteomes" id="UP000587880">
    <property type="component" value="Unassembled WGS sequence"/>
</dbReference>
<comment type="subunit">
    <text evidence="12">At low DSF concentrations, interacts with RpfF.</text>
</comment>
<organism evidence="19 20">
    <name type="scientific">Clostridium beijerinckii</name>
    <name type="common">Clostridium MP</name>
    <dbReference type="NCBI Taxonomy" id="1520"/>
    <lineage>
        <taxon>Bacteria</taxon>
        <taxon>Bacillati</taxon>
        <taxon>Bacillota</taxon>
        <taxon>Clostridia</taxon>
        <taxon>Eubacteriales</taxon>
        <taxon>Clostridiaceae</taxon>
        <taxon>Clostridium</taxon>
    </lineage>
</organism>
<evidence type="ECO:0000256" key="3">
    <source>
        <dbReference type="ARBA" id="ARBA00012438"/>
    </source>
</evidence>
<evidence type="ECO:0000259" key="16">
    <source>
        <dbReference type="PROSITE" id="PS50109"/>
    </source>
</evidence>
<dbReference type="CDD" id="cd00082">
    <property type="entry name" value="HisKA"/>
    <property type="match status" value="1"/>
</dbReference>
<keyword evidence="6" id="KW-0808">Transferase</keyword>
<dbReference type="InterPro" id="IPR005467">
    <property type="entry name" value="His_kinase_dom"/>
</dbReference>
<dbReference type="CDD" id="cd16922">
    <property type="entry name" value="HATPase_EvgS-ArcB-TorS-like"/>
    <property type="match status" value="1"/>
</dbReference>
<evidence type="ECO:0000256" key="14">
    <source>
        <dbReference type="ARBA" id="ARBA00074306"/>
    </source>
</evidence>
<dbReference type="GO" id="GO:0000155">
    <property type="term" value="F:phosphorelay sensor kinase activity"/>
    <property type="evidence" value="ECO:0007669"/>
    <property type="project" value="InterPro"/>
</dbReference>
<dbReference type="PROSITE" id="PS50109">
    <property type="entry name" value="HIS_KIN"/>
    <property type="match status" value="1"/>
</dbReference>
<keyword evidence="5 15" id="KW-0597">Phosphoprotein</keyword>
<dbReference type="PRINTS" id="PR00344">
    <property type="entry name" value="BCTRLSENSOR"/>
</dbReference>
<comment type="catalytic activity">
    <reaction evidence="1">
        <text>ATP + protein L-histidine = ADP + protein N-phospho-L-histidine.</text>
        <dbReference type="EC" id="2.7.13.3"/>
    </reaction>
</comment>
<evidence type="ECO:0000259" key="17">
    <source>
        <dbReference type="PROSITE" id="PS50110"/>
    </source>
</evidence>
<feature type="domain" description="Histidine kinase" evidence="16">
    <location>
        <begin position="656"/>
        <end position="877"/>
    </location>
</feature>
<dbReference type="PROSITE" id="PS50112">
    <property type="entry name" value="PAS"/>
    <property type="match status" value="2"/>
</dbReference>
<evidence type="ECO:0000259" key="18">
    <source>
        <dbReference type="PROSITE" id="PS50112"/>
    </source>
</evidence>
<dbReference type="FunFam" id="1.10.287.130:FF:000002">
    <property type="entry name" value="Two-component osmosensing histidine kinase"/>
    <property type="match status" value="1"/>
</dbReference>
<evidence type="ECO:0000256" key="11">
    <source>
        <dbReference type="ARBA" id="ARBA00024867"/>
    </source>
</evidence>
<dbReference type="InterPro" id="IPR036890">
    <property type="entry name" value="HATPase_C_sf"/>
</dbReference>
<dbReference type="InterPro" id="IPR001610">
    <property type="entry name" value="PAC"/>
</dbReference>
<dbReference type="AlphaFoldDB" id="A0A7X9SL26"/>
<keyword evidence="9" id="KW-0067">ATP-binding</keyword>
<feature type="domain" description="Response regulatory" evidence="17">
    <location>
        <begin position="907"/>
        <end position="1024"/>
    </location>
</feature>
<dbReference type="Pfam" id="PF00989">
    <property type="entry name" value="PAS"/>
    <property type="match status" value="2"/>
</dbReference>
<dbReference type="PROSITE" id="PS50110">
    <property type="entry name" value="RESPONSE_REGULATORY"/>
    <property type="match status" value="1"/>
</dbReference>
<comment type="similarity">
    <text evidence="2">In the N-terminal section; belongs to the phytochrome family.</text>
</comment>
<dbReference type="EC" id="2.7.13.3" evidence="3"/>
<evidence type="ECO:0000256" key="4">
    <source>
        <dbReference type="ARBA" id="ARBA00018672"/>
    </source>
</evidence>
<evidence type="ECO:0000256" key="5">
    <source>
        <dbReference type="ARBA" id="ARBA00022553"/>
    </source>
</evidence>
<dbReference type="GO" id="GO:0006355">
    <property type="term" value="P:regulation of DNA-templated transcription"/>
    <property type="evidence" value="ECO:0007669"/>
    <property type="project" value="InterPro"/>
</dbReference>
<dbReference type="SUPFAM" id="SSF52172">
    <property type="entry name" value="CheY-like"/>
    <property type="match status" value="1"/>
</dbReference>
<dbReference type="Gene3D" id="1.10.287.130">
    <property type="match status" value="1"/>
</dbReference>
<dbReference type="InterPro" id="IPR035965">
    <property type="entry name" value="PAS-like_dom_sf"/>
</dbReference>
<dbReference type="InterPro" id="IPR036097">
    <property type="entry name" value="HisK_dim/P_sf"/>
</dbReference>
<protein>
    <recommendedName>
        <fullName evidence="14">Circadian input-output histidine kinase CikA</fullName>
        <ecNumber evidence="3">2.7.13.3</ecNumber>
    </recommendedName>
    <alternativeName>
        <fullName evidence="13">Sensory/regulatory protein RpfC</fullName>
    </alternativeName>
    <alternativeName>
        <fullName evidence="4">Stage 0 sporulation protein A homolog</fullName>
    </alternativeName>
</protein>
<dbReference type="Gene3D" id="3.30.565.10">
    <property type="entry name" value="Histidine kinase-like ATPase, C-terminal domain"/>
    <property type="match status" value="1"/>
</dbReference>
<evidence type="ECO:0000313" key="19">
    <source>
        <dbReference type="EMBL" id="NMF03627.1"/>
    </source>
</evidence>
<dbReference type="InterPro" id="IPR000014">
    <property type="entry name" value="PAS"/>
</dbReference>
<comment type="caution">
    <text evidence="19">The sequence shown here is derived from an EMBL/GenBank/DDBJ whole genome shotgun (WGS) entry which is preliminary data.</text>
</comment>
<dbReference type="SUPFAM" id="SSF55874">
    <property type="entry name" value="ATPase domain of HSP90 chaperone/DNA topoisomerase II/histidine kinase"/>
    <property type="match status" value="1"/>
</dbReference>
<dbReference type="Pfam" id="PF00072">
    <property type="entry name" value="Response_reg"/>
    <property type="match status" value="1"/>
</dbReference>
<dbReference type="SMART" id="SM00387">
    <property type="entry name" value="HATPase_c"/>
    <property type="match status" value="1"/>
</dbReference>
<dbReference type="GO" id="GO:0005524">
    <property type="term" value="F:ATP binding"/>
    <property type="evidence" value="ECO:0007669"/>
    <property type="project" value="UniProtKB-KW"/>
</dbReference>
<evidence type="ECO:0000256" key="1">
    <source>
        <dbReference type="ARBA" id="ARBA00000085"/>
    </source>
</evidence>
<feature type="domain" description="PAS" evidence="18">
    <location>
        <begin position="502"/>
        <end position="538"/>
    </location>
</feature>
<dbReference type="InterPro" id="IPR001789">
    <property type="entry name" value="Sig_transdc_resp-reg_receiver"/>
</dbReference>
<dbReference type="NCBIfam" id="TIGR00229">
    <property type="entry name" value="sensory_box"/>
    <property type="match status" value="1"/>
</dbReference>
<dbReference type="InterPro" id="IPR011006">
    <property type="entry name" value="CheY-like_superfamily"/>
</dbReference>
<comment type="function">
    <text evidence="11">May play the central regulatory role in sporulation. It may be an element of the effector pathway responsible for the activation of sporulation genes in response to nutritional stress. Spo0A may act in concert with spo0H (a sigma factor) to control the expression of some genes that are critical to the sporulation process.</text>
</comment>
<dbReference type="SUPFAM" id="SSF55785">
    <property type="entry name" value="PYP-like sensor domain (PAS domain)"/>
    <property type="match status" value="2"/>
</dbReference>
<dbReference type="InterPro" id="IPR013767">
    <property type="entry name" value="PAS_fold"/>
</dbReference>
<dbReference type="Gene3D" id="3.40.50.2300">
    <property type="match status" value="1"/>
</dbReference>
<evidence type="ECO:0000256" key="6">
    <source>
        <dbReference type="ARBA" id="ARBA00022679"/>
    </source>
</evidence>
<dbReference type="CDD" id="cd17546">
    <property type="entry name" value="REC_hyHK_CKI1_RcsC-like"/>
    <property type="match status" value="1"/>
</dbReference>
<evidence type="ECO:0000256" key="13">
    <source>
        <dbReference type="ARBA" id="ARBA00068150"/>
    </source>
</evidence>
<accession>A0A7X9SL26</accession>
<keyword evidence="7" id="KW-0547">Nucleotide-binding</keyword>
<dbReference type="InterPro" id="IPR004358">
    <property type="entry name" value="Sig_transdc_His_kin-like_C"/>
</dbReference>
<reference evidence="19 20" key="1">
    <citation type="submission" date="2020-04" db="EMBL/GenBank/DDBJ databases">
        <authorList>
            <person name="Hitch T.C.A."/>
            <person name="Wylensek D."/>
            <person name="Clavel T."/>
        </authorList>
    </citation>
    <scope>NUCLEOTIDE SEQUENCE [LARGE SCALE GENOMIC DNA]</scope>
    <source>
        <strain evidence="19 20">WB01_NA02</strain>
    </source>
</reference>
<dbReference type="Pfam" id="PF02518">
    <property type="entry name" value="HATPase_c"/>
    <property type="match status" value="1"/>
</dbReference>
<dbReference type="EMBL" id="JABAGD010000003">
    <property type="protein sequence ID" value="NMF03627.1"/>
    <property type="molecule type" value="Genomic_DNA"/>
</dbReference>
<keyword evidence="8" id="KW-0418">Kinase</keyword>
<name>A0A7X9SL26_CLOBE</name>
<gene>
    <name evidence="19" type="ORF">HF849_02510</name>
</gene>
<evidence type="ECO:0000256" key="7">
    <source>
        <dbReference type="ARBA" id="ARBA00022741"/>
    </source>
</evidence>
<evidence type="ECO:0000256" key="9">
    <source>
        <dbReference type="ARBA" id="ARBA00022840"/>
    </source>
</evidence>
<dbReference type="InterPro" id="IPR003661">
    <property type="entry name" value="HisK_dim/P_dom"/>
</dbReference>
<evidence type="ECO:0000256" key="8">
    <source>
        <dbReference type="ARBA" id="ARBA00022777"/>
    </source>
</evidence>
<evidence type="ECO:0000313" key="20">
    <source>
        <dbReference type="Proteomes" id="UP000587880"/>
    </source>
</evidence>
<evidence type="ECO:0000256" key="10">
    <source>
        <dbReference type="ARBA" id="ARBA00023012"/>
    </source>
</evidence>
<sequence length="1024" mass="117801">MPLNSKNNPKPSITISNEIVIKVTEEFVDLTGYYKEELLGKSYKELSKTLKTNFFDKFESISDEMSVYIFTKSLEPREVIISKNIDHDKTNILYFFHEKENSRIENKFLYAEQLCFDNKYGIAIYSAPDIALLKANEKYINYLDEPFNRKENCIGKTIGEIVKDFNENKIREKWTNVISKGETCYVKDFMSGRHGTGVTYFDSSIVPIYENGKVKYYIENRIDVTDRMRNKVVIEAQAAEIERRDKKIEAIMDLADEQISIFDKSGRLIKISKVILELFQANKISNINDIKDEIMIFDVNKNKIQFEESKFSYIEKGKEINNYRVIIGTRNFEKHVVISGKPIFDRKGNFERYVLLIDDITESVQAKIIEEQKNKLEAIIRNMSDGLFTIDKEGDINILNSSAKDFFCNIGLVNKISENLLKVKFYDSNDNIISPENMPSYRVLRGEKVNGYRMTLKRNGLEYHFNVSGSPLYDEGGDIAKALLCTRNITEQINSNAIIKMQKKQLEAVIENISDAIYIADKEGKIILMNAEGRSFLSDSYAVKNVEDFNATKQAFDTSGNEIHVENLSLKCALRGEKIRNRTVIIRRLDKELTIRVNSTPIYDTSGNLIMALACYHDITDLAEKEKIIVEKYRQLELLKEEAEIANKIKSLFLDNMSHEIRTPMNGIFGTIQLLEKTPMSEEQSKYITLLKNSGNKLLTIINNILDISKIEAGIHKLNDGKFSLKKITDDIYTNLLESGNSKGLEIRYYFDPDAEFIVIGDELKLKQILDNLISNAVKFTEKGYISFRVTKVLSDNDYVKIKFTIADTGIGIDERFKSKIFGIFSQGDISVNKKYTGTGLGLSISKQLAMMMNGKISFESTLGEGSTFMFTCSFKKSDYYEKNIEVMNDNKISGEDKINNLWINKSILCIETNSIDKEVMESIVERKGCKYIHAYNISEALKILNRNYVDLILIDMKLDELEDFEKIKKMRISRVEEKNIPIIGMSSYTIMENREILMNLGIDQCISKPFNVEEIYNIFEIYL</sequence>
<dbReference type="SMART" id="SM00388">
    <property type="entry name" value="HisKA"/>
    <property type="match status" value="1"/>
</dbReference>
<dbReference type="RefSeq" id="WP_168980993.1">
    <property type="nucleotide sequence ID" value="NZ_JABAGD010000003.1"/>
</dbReference>
<feature type="domain" description="PAS" evidence="18">
    <location>
        <begin position="20"/>
        <end position="42"/>
    </location>
</feature>
<dbReference type="SMART" id="SM00448">
    <property type="entry name" value="REC"/>
    <property type="match status" value="1"/>
</dbReference>
<dbReference type="SMART" id="SM00086">
    <property type="entry name" value="PAC"/>
    <property type="match status" value="4"/>
</dbReference>
<evidence type="ECO:0000256" key="15">
    <source>
        <dbReference type="PROSITE-ProRule" id="PRU00169"/>
    </source>
</evidence>
<dbReference type="PANTHER" id="PTHR43047">
    <property type="entry name" value="TWO-COMPONENT HISTIDINE PROTEIN KINASE"/>
    <property type="match status" value="1"/>
</dbReference>
<dbReference type="InterPro" id="IPR003594">
    <property type="entry name" value="HATPase_dom"/>
</dbReference>
<dbReference type="SUPFAM" id="SSF47384">
    <property type="entry name" value="Homodimeric domain of signal transducing histidine kinase"/>
    <property type="match status" value="1"/>
</dbReference>
<dbReference type="Pfam" id="PF00512">
    <property type="entry name" value="HisKA"/>
    <property type="match status" value="1"/>
</dbReference>
<dbReference type="FunFam" id="3.30.565.10:FF:000010">
    <property type="entry name" value="Sensor histidine kinase RcsC"/>
    <property type="match status" value="1"/>
</dbReference>
<dbReference type="PANTHER" id="PTHR43047:SF64">
    <property type="entry name" value="HISTIDINE KINASE CONTAINING CHEY-HOMOLOGOUS RECEIVER DOMAIN AND PAS DOMAIN-RELATED"/>
    <property type="match status" value="1"/>
</dbReference>
<proteinExistence type="inferred from homology"/>